<accession>A0A3M8T4J1</accession>
<evidence type="ECO:0000313" key="3">
    <source>
        <dbReference type="Proteomes" id="UP000275401"/>
    </source>
</evidence>
<gene>
    <name evidence="2" type="ORF">EEJ42_43365</name>
</gene>
<comment type="caution">
    <text evidence="2">The sequence shown here is derived from an EMBL/GenBank/DDBJ whole genome shotgun (WGS) entry which is preliminary data.</text>
</comment>
<name>A0A3M8T4J1_9ACTN</name>
<proteinExistence type="predicted"/>
<evidence type="ECO:0000313" key="2">
    <source>
        <dbReference type="EMBL" id="RNF85652.1"/>
    </source>
</evidence>
<feature type="transmembrane region" description="Helical" evidence="1">
    <location>
        <begin position="122"/>
        <end position="142"/>
    </location>
</feature>
<dbReference type="Proteomes" id="UP000275401">
    <property type="component" value="Unassembled WGS sequence"/>
</dbReference>
<dbReference type="RefSeq" id="WP_123107633.1">
    <property type="nucleotide sequence ID" value="NZ_RIBZ01000835.1"/>
</dbReference>
<keyword evidence="3" id="KW-1185">Reference proteome</keyword>
<evidence type="ECO:0000256" key="1">
    <source>
        <dbReference type="SAM" id="Phobius"/>
    </source>
</evidence>
<dbReference type="AlphaFoldDB" id="A0A3M8T4J1"/>
<reference evidence="2 3" key="1">
    <citation type="submission" date="2018-11" db="EMBL/GenBank/DDBJ databases">
        <title>The Potential of Streptomyces as Biocontrol Agents against the Tomato grey mould, Botrytis cinerea (Gray mold) Frontiers in Microbiology.</title>
        <authorList>
            <person name="Li D."/>
        </authorList>
    </citation>
    <scope>NUCLEOTIDE SEQUENCE [LARGE SCALE GENOMIC DNA]</scope>
    <source>
        <strain evidence="2 3">NEAU-LD23</strain>
    </source>
</reference>
<keyword evidence="1" id="KW-0812">Transmembrane</keyword>
<keyword evidence="1" id="KW-0472">Membrane</keyword>
<keyword evidence="1" id="KW-1133">Transmembrane helix</keyword>
<protein>
    <submittedName>
        <fullName evidence="2">Uncharacterized protein</fullName>
    </submittedName>
</protein>
<feature type="transmembrane region" description="Helical" evidence="1">
    <location>
        <begin position="148"/>
        <end position="166"/>
    </location>
</feature>
<organism evidence="2 3">
    <name type="scientific">Streptomyces botrytidirepellens</name>
    <dbReference type="NCBI Taxonomy" id="2486417"/>
    <lineage>
        <taxon>Bacteria</taxon>
        <taxon>Bacillati</taxon>
        <taxon>Actinomycetota</taxon>
        <taxon>Actinomycetes</taxon>
        <taxon>Kitasatosporales</taxon>
        <taxon>Streptomycetaceae</taxon>
        <taxon>Streptomyces</taxon>
    </lineage>
</organism>
<dbReference type="EMBL" id="RIBZ01000835">
    <property type="protein sequence ID" value="RNF85652.1"/>
    <property type="molecule type" value="Genomic_DNA"/>
</dbReference>
<sequence length="200" mass="22550">MAAVRGTLSKRMAQARRELPGHYVHLFDGRPEVDISTTELRPDQAIQLATAYGYRHHRTRGSKSLRYRVFVPDHDAGAQREAVPPGTPFEVAARHPAFHDRSARAARNHAEMIERERSPVKLVPAMAVVPFVAIWLVVQLVLTGKPVLLVPIAFFVFLEVALIVRVRAGRRKQRVLEVQAEWLMRRFPPDGFPDGFPPGV</sequence>